<dbReference type="PANTHER" id="PTHR37613:SF4">
    <property type="entry name" value="DUF4378 DOMAIN-CONTAINING PROTEIN"/>
    <property type="match status" value="1"/>
</dbReference>
<name>A0ABC8R126_9AQUA</name>
<evidence type="ECO:0000313" key="2">
    <source>
        <dbReference type="Proteomes" id="UP001642360"/>
    </source>
</evidence>
<accession>A0ABC8R126</accession>
<dbReference type="PANTHER" id="PTHR37613">
    <property type="entry name" value="DUF4378 DOMAIN PROTEIN"/>
    <property type="match status" value="1"/>
</dbReference>
<dbReference type="AlphaFoldDB" id="A0ABC8R126"/>
<comment type="caution">
    <text evidence="1">The sequence shown here is derived from an EMBL/GenBank/DDBJ whole genome shotgun (WGS) entry which is preliminary data.</text>
</comment>
<organism evidence="1 2">
    <name type="scientific">Ilex paraguariensis</name>
    <name type="common">yerba mate</name>
    <dbReference type="NCBI Taxonomy" id="185542"/>
    <lineage>
        <taxon>Eukaryota</taxon>
        <taxon>Viridiplantae</taxon>
        <taxon>Streptophyta</taxon>
        <taxon>Embryophyta</taxon>
        <taxon>Tracheophyta</taxon>
        <taxon>Spermatophyta</taxon>
        <taxon>Magnoliopsida</taxon>
        <taxon>eudicotyledons</taxon>
        <taxon>Gunneridae</taxon>
        <taxon>Pentapetalae</taxon>
        <taxon>asterids</taxon>
        <taxon>campanulids</taxon>
        <taxon>Aquifoliales</taxon>
        <taxon>Aquifoliaceae</taxon>
        <taxon>Ilex</taxon>
    </lineage>
</organism>
<proteinExistence type="predicted"/>
<sequence>MASMTPKLLGELLQEQQEPFTLEVYLLERGYQKNKSSSDHSLRCCSSNSTKFLKRPASCGLKKRKKVVPNCSNIVKAVFNKLLSIDRKWTKKHYGSDQGVSATEMSMNNPEIAEDDKFSSASSTTVFNSCSGSDVEDEYDLSKNQHRSSTPKTCHALKLGNLGKEVATKRTFQWRGVEDNNQLGCSPVSMLEELQFDEAPQNANTVQEKISTTFKKVADESTIPVSHLKLSVHSSPETPNRSHAGKCQELVAPKPSSQYIKNKRALQQPKQLLFNCVREVVDSHIGKNKRWLKYQEILWPEELWMLLCQDIWRWSRQSVDVTDMTHLLNLDLFASKSWSGFKQHKMDMYMEIGDAILEDIKIEIVMDMIQFVRHSIG</sequence>
<dbReference type="EMBL" id="CAUOFW020000833">
    <property type="protein sequence ID" value="CAK9137672.1"/>
    <property type="molecule type" value="Genomic_DNA"/>
</dbReference>
<evidence type="ECO:0000313" key="1">
    <source>
        <dbReference type="EMBL" id="CAK9137672.1"/>
    </source>
</evidence>
<keyword evidence="2" id="KW-1185">Reference proteome</keyword>
<dbReference type="Proteomes" id="UP001642360">
    <property type="component" value="Unassembled WGS sequence"/>
</dbReference>
<protein>
    <recommendedName>
        <fullName evidence="3">DUF4378 domain-containing protein</fullName>
    </recommendedName>
</protein>
<gene>
    <name evidence="1" type="ORF">ILEXP_LOCUS4697</name>
</gene>
<evidence type="ECO:0008006" key="3">
    <source>
        <dbReference type="Google" id="ProtNLM"/>
    </source>
</evidence>
<reference evidence="1 2" key="1">
    <citation type="submission" date="2024-02" db="EMBL/GenBank/DDBJ databases">
        <authorList>
            <person name="Vignale AGUSTIN F."/>
            <person name="Sosa J E."/>
            <person name="Modenutti C."/>
        </authorList>
    </citation>
    <scope>NUCLEOTIDE SEQUENCE [LARGE SCALE GENOMIC DNA]</scope>
</reference>